<dbReference type="AlphaFoldDB" id="A0A975U7W5"/>
<gene>
    <name evidence="1" type="ORF">KNV97_01405</name>
</gene>
<keyword evidence="2" id="KW-1185">Reference proteome</keyword>
<dbReference type="KEGG" id="vos:KNV97_01405"/>
<sequence length="123" mass="14380">MQISVDVHNYMEVLVGHVLAEEHYIRQYSQEQLADLACLALSQIRPIYIRHDIDFLAALPETRLLTLKKRAETAVEAAESMILDDRRKNRDDVPVVMTQTHFDEDAELEWYEKPILRHPKPDV</sequence>
<dbReference type="Pfam" id="PF10719">
    <property type="entry name" value="ComFB"/>
    <property type="match status" value="1"/>
</dbReference>
<proteinExistence type="predicted"/>
<organism evidence="1 2">
    <name type="scientific">Vibrio ostreae</name>
    <dbReference type="NCBI Taxonomy" id="2841925"/>
    <lineage>
        <taxon>Bacteria</taxon>
        <taxon>Pseudomonadati</taxon>
        <taxon>Pseudomonadota</taxon>
        <taxon>Gammaproteobacteria</taxon>
        <taxon>Vibrionales</taxon>
        <taxon>Vibrionaceae</taxon>
        <taxon>Vibrio</taxon>
    </lineage>
</organism>
<dbReference type="InterPro" id="IPR019657">
    <property type="entry name" value="ComFB"/>
</dbReference>
<dbReference type="EMBL" id="CP076642">
    <property type="protein sequence ID" value="QXO16206.1"/>
    <property type="molecule type" value="Genomic_DNA"/>
</dbReference>
<dbReference type="Proteomes" id="UP000694232">
    <property type="component" value="Chromosome 2"/>
</dbReference>
<accession>A0A975U7W5</accession>
<dbReference type="RefSeq" id="WP_136485789.1">
    <property type="nucleotide sequence ID" value="NZ_CP076642.1"/>
</dbReference>
<evidence type="ECO:0000313" key="2">
    <source>
        <dbReference type="Proteomes" id="UP000694232"/>
    </source>
</evidence>
<name>A0A975U7W5_9VIBR</name>
<evidence type="ECO:0000313" key="1">
    <source>
        <dbReference type="EMBL" id="QXO16206.1"/>
    </source>
</evidence>
<reference evidence="1" key="1">
    <citation type="submission" date="2021-06" db="EMBL/GenBank/DDBJ databases">
        <title>Vibrio nov. sp., novel gut bacterium isolated from Yellow Sea oyster.</title>
        <authorList>
            <person name="Muhammad N."/>
            <person name="Nguyen T.H."/>
            <person name="Lee Y.-J."/>
            <person name="Ko J."/>
            <person name="Kim S.-G."/>
        </authorList>
    </citation>
    <scope>NUCLEOTIDE SEQUENCE</scope>
    <source>
        <strain evidence="1">OG9-811</strain>
    </source>
</reference>
<protein>
    <submittedName>
        <fullName evidence="1">Late competence development ComFB family protein</fullName>
    </submittedName>
</protein>